<dbReference type="EMBL" id="JAPMOU010000060">
    <property type="protein sequence ID" value="MDE1465358.1"/>
    <property type="molecule type" value="Genomic_DNA"/>
</dbReference>
<dbReference type="InterPro" id="IPR036291">
    <property type="entry name" value="NAD(P)-bd_dom_sf"/>
</dbReference>
<evidence type="ECO:0000313" key="5">
    <source>
        <dbReference type="Proteomes" id="UP001528823"/>
    </source>
</evidence>
<evidence type="ECO:0000313" key="4">
    <source>
        <dbReference type="EMBL" id="MDE1465358.1"/>
    </source>
</evidence>
<evidence type="ECO:0000256" key="1">
    <source>
        <dbReference type="ARBA" id="ARBA00023002"/>
    </source>
</evidence>
<dbReference type="Pfam" id="PF22725">
    <property type="entry name" value="GFO_IDH_MocA_C3"/>
    <property type="match status" value="1"/>
</dbReference>
<dbReference type="PANTHER" id="PTHR43818">
    <property type="entry name" value="BCDNA.GH03377"/>
    <property type="match status" value="1"/>
</dbReference>
<dbReference type="Gene3D" id="3.30.360.10">
    <property type="entry name" value="Dihydrodipicolinate Reductase, domain 2"/>
    <property type="match status" value="1"/>
</dbReference>
<proteinExistence type="predicted"/>
<dbReference type="InterPro" id="IPR000683">
    <property type="entry name" value="Gfo/Idh/MocA-like_OxRdtase_N"/>
</dbReference>
<dbReference type="SUPFAM" id="SSF51735">
    <property type="entry name" value="NAD(P)-binding Rossmann-fold domains"/>
    <property type="match status" value="1"/>
</dbReference>
<dbReference type="InterPro" id="IPR050463">
    <property type="entry name" value="Gfo/Idh/MocA_oxidrdct_glycsds"/>
</dbReference>
<keyword evidence="1" id="KW-0560">Oxidoreductase</keyword>
<organism evidence="4 5">
    <name type="scientific">Spartinivicinus poritis</name>
    <dbReference type="NCBI Taxonomy" id="2994640"/>
    <lineage>
        <taxon>Bacteria</taxon>
        <taxon>Pseudomonadati</taxon>
        <taxon>Pseudomonadota</taxon>
        <taxon>Gammaproteobacteria</taxon>
        <taxon>Oceanospirillales</taxon>
        <taxon>Zooshikellaceae</taxon>
        <taxon>Spartinivicinus</taxon>
    </lineage>
</organism>
<name>A0ABT5UIV3_9GAMM</name>
<protein>
    <submittedName>
        <fullName evidence="4">Gfo/Idh/MocA family oxidoreductase</fullName>
    </submittedName>
</protein>
<reference evidence="4 5" key="1">
    <citation type="submission" date="2022-11" db="EMBL/GenBank/DDBJ databases">
        <title>Spartinivicinus poritis sp. nov., isolated from scleractinian coral Porites lutea.</title>
        <authorList>
            <person name="Zhang G."/>
            <person name="Cai L."/>
            <person name="Wei Q."/>
        </authorList>
    </citation>
    <scope>NUCLEOTIDE SEQUENCE [LARGE SCALE GENOMIC DNA]</scope>
    <source>
        <strain evidence="4 5">A2-2</strain>
    </source>
</reference>
<keyword evidence="5" id="KW-1185">Reference proteome</keyword>
<evidence type="ECO:0000259" key="3">
    <source>
        <dbReference type="Pfam" id="PF22725"/>
    </source>
</evidence>
<evidence type="ECO:0000259" key="2">
    <source>
        <dbReference type="Pfam" id="PF01408"/>
    </source>
</evidence>
<dbReference type="SUPFAM" id="SSF55347">
    <property type="entry name" value="Glyceraldehyde-3-phosphate dehydrogenase-like, C-terminal domain"/>
    <property type="match status" value="1"/>
</dbReference>
<dbReference type="Pfam" id="PF01408">
    <property type="entry name" value="GFO_IDH_MocA"/>
    <property type="match status" value="1"/>
</dbReference>
<dbReference type="Gene3D" id="3.40.50.720">
    <property type="entry name" value="NAD(P)-binding Rossmann-like Domain"/>
    <property type="match status" value="1"/>
</dbReference>
<dbReference type="Proteomes" id="UP001528823">
    <property type="component" value="Unassembled WGS sequence"/>
</dbReference>
<feature type="domain" description="Gfo/Idh/MocA-like oxidoreductase N-terminal" evidence="2">
    <location>
        <begin position="4"/>
        <end position="130"/>
    </location>
</feature>
<dbReference type="InterPro" id="IPR055170">
    <property type="entry name" value="GFO_IDH_MocA-like_dom"/>
</dbReference>
<sequence>MEKLRIGLIGTGYMGKAHNIAFKACPAVFPLSASIECEMLAEVNQTLAEQKAKDLGFNRATGDWRSLVNDPDVDVVDICSPNYLHKDMALAAIAAGKHVYSEKPLALNAVDAKEMTEAAEKAGIKTLVGFNYVKNPVAQLVKEIIENGEIGNIVHFRGTHNEDYLADPNTPFSWRLKRELAGSGTLGDMGSHIINMAQYLVGDINEVVADLQTVIKERPLLSNGQAENNNQYAKVENDDQAHMMVRFSNGAIGTLESSRIACGRKMGLTYEITGTKGTIVFDQERLSELQLFTNTDPSNRQGFRTILVGPEHPDYAAFCVASGHGLGYNDQKIVEVRDLVEGIFADKPMWPDFRTAYEVNKILDAAELSYKESRWVKLSEIE</sequence>
<gene>
    <name evidence="4" type="ORF">ORQ98_25660</name>
</gene>
<comment type="caution">
    <text evidence="4">The sequence shown here is derived from an EMBL/GenBank/DDBJ whole genome shotgun (WGS) entry which is preliminary data.</text>
</comment>
<feature type="domain" description="GFO/IDH/MocA-like oxidoreductase" evidence="3">
    <location>
        <begin position="139"/>
        <end position="280"/>
    </location>
</feature>
<accession>A0ABT5UIV3</accession>
<dbReference type="RefSeq" id="WP_274691666.1">
    <property type="nucleotide sequence ID" value="NZ_JAPMOU010000060.1"/>
</dbReference>
<dbReference type="PANTHER" id="PTHR43818:SF11">
    <property type="entry name" value="BCDNA.GH03377"/>
    <property type="match status" value="1"/>
</dbReference>